<gene>
    <name evidence="1" type="ORF">SDC9_176494</name>
</gene>
<dbReference type="AlphaFoldDB" id="A0A645GS50"/>
<accession>A0A645GS50</accession>
<sequence>MEAKKTYISTTFFQMTFRPLSETIVQCNVTFVVVHSYWIFPVKKDAFQAIDKPKGKGRISWGEFTHMG</sequence>
<proteinExistence type="predicted"/>
<protein>
    <submittedName>
        <fullName evidence="1">Uncharacterized protein</fullName>
    </submittedName>
</protein>
<dbReference type="EMBL" id="VSSQ01079564">
    <property type="protein sequence ID" value="MPN29046.1"/>
    <property type="molecule type" value="Genomic_DNA"/>
</dbReference>
<name>A0A645GS50_9ZZZZ</name>
<organism evidence="1">
    <name type="scientific">bioreactor metagenome</name>
    <dbReference type="NCBI Taxonomy" id="1076179"/>
    <lineage>
        <taxon>unclassified sequences</taxon>
        <taxon>metagenomes</taxon>
        <taxon>ecological metagenomes</taxon>
    </lineage>
</organism>
<comment type="caution">
    <text evidence="1">The sequence shown here is derived from an EMBL/GenBank/DDBJ whole genome shotgun (WGS) entry which is preliminary data.</text>
</comment>
<evidence type="ECO:0000313" key="1">
    <source>
        <dbReference type="EMBL" id="MPN29046.1"/>
    </source>
</evidence>
<reference evidence="1" key="1">
    <citation type="submission" date="2019-08" db="EMBL/GenBank/DDBJ databases">
        <authorList>
            <person name="Kucharzyk K."/>
            <person name="Murdoch R.W."/>
            <person name="Higgins S."/>
            <person name="Loffler F."/>
        </authorList>
    </citation>
    <scope>NUCLEOTIDE SEQUENCE</scope>
</reference>